<evidence type="ECO:0000313" key="1">
    <source>
        <dbReference type="EMBL" id="KAG0448440.1"/>
    </source>
</evidence>
<accession>A0A835P9R2</accession>
<reference evidence="1 2" key="1">
    <citation type="journal article" date="2020" name="Nat. Food">
        <title>A phased Vanilla planifolia genome enables genetic improvement of flavour and production.</title>
        <authorList>
            <person name="Hasing T."/>
            <person name="Tang H."/>
            <person name="Brym M."/>
            <person name="Khazi F."/>
            <person name="Huang T."/>
            <person name="Chambers A.H."/>
        </authorList>
    </citation>
    <scope>NUCLEOTIDE SEQUENCE [LARGE SCALE GENOMIC DNA]</scope>
    <source>
        <tissue evidence="1">Leaf</tissue>
    </source>
</reference>
<protein>
    <submittedName>
        <fullName evidence="1">Uncharacterized protein</fullName>
    </submittedName>
</protein>
<organism evidence="1 2">
    <name type="scientific">Vanilla planifolia</name>
    <name type="common">Vanilla</name>
    <dbReference type="NCBI Taxonomy" id="51239"/>
    <lineage>
        <taxon>Eukaryota</taxon>
        <taxon>Viridiplantae</taxon>
        <taxon>Streptophyta</taxon>
        <taxon>Embryophyta</taxon>
        <taxon>Tracheophyta</taxon>
        <taxon>Spermatophyta</taxon>
        <taxon>Magnoliopsida</taxon>
        <taxon>Liliopsida</taxon>
        <taxon>Asparagales</taxon>
        <taxon>Orchidaceae</taxon>
        <taxon>Vanilloideae</taxon>
        <taxon>Vanilleae</taxon>
        <taxon>Vanilla</taxon>
    </lineage>
</organism>
<evidence type="ECO:0000313" key="2">
    <source>
        <dbReference type="Proteomes" id="UP000639772"/>
    </source>
</evidence>
<dbReference type="AlphaFoldDB" id="A0A835P9R2"/>
<dbReference type="Proteomes" id="UP000639772">
    <property type="component" value="Unassembled WGS sequence"/>
</dbReference>
<proteinExistence type="predicted"/>
<dbReference type="EMBL" id="JADCNM010000308">
    <property type="protein sequence ID" value="KAG0448440.1"/>
    <property type="molecule type" value="Genomic_DNA"/>
</dbReference>
<sequence>MVEPFLRKWAPMWLSSEHEVKRANHRVGARPGIFAGDVKVAALRETLGESILPEIGIGQRKTYFSSGLFLQGKVETLLIEAEEFLQSLLGSIVGRTGTKEGPL</sequence>
<name>A0A835P9R2_VANPL</name>
<gene>
    <name evidence="1" type="ORF">HPP92_027829</name>
</gene>
<comment type="caution">
    <text evidence="1">The sequence shown here is derived from an EMBL/GenBank/DDBJ whole genome shotgun (WGS) entry which is preliminary data.</text>
</comment>